<dbReference type="OrthoDB" id="3023291at2759"/>
<accession>A0A4V2MV66</accession>
<sequence length="369" mass="41380">MAPAVQTQATPFAANDFIVGQDIAEGAVEDLNLAPDVELIVGDIAILLTDVKQMVSALRHEMTIPVLLKPQRRHELLSRRRALVDEWQQIAEALHTLIWDSREIAGEAQAVLSDFLNVFVPRLEDQDIPLEYKISELTLFCQSLEEHTMRARRVADSFIGLRARTLSMSGRWRILALSYKIERKYARLFAALEDIDSRITAPPKSTFDGKGVHFLIAALTLVSINTAPFLLDGMSDLSFIHRPASLATQIIALSYMSVAVRVDLQRFSAHVENQAVSDDWIAVTILHPELSIMTHMYNHIHGVLVEYQVSVVLPHNLPTAGDPLIEFDNVQPRLHRPSWNAVCLRRGIGVVLAFTSAVLRRIQSAFFQV</sequence>
<dbReference type="Proteomes" id="UP000292702">
    <property type="component" value="Unassembled WGS sequence"/>
</dbReference>
<gene>
    <name evidence="1" type="ORF">EIP91_008803</name>
</gene>
<dbReference type="EMBL" id="RWJN01000494">
    <property type="protein sequence ID" value="TCD61197.1"/>
    <property type="molecule type" value="Genomic_DNA"/>
</dbReference>
<organism evidence="1 2">
    <name type="scientific">Steccherinum ochraceum</name>
    <dbReference type="NCBI Taxonomy" id="92696"/>
    <lineage>
        <taxon>Eukaryota</taxon>
        <taxon>Fungi</taxon>
        <taxon>Dikarya</taxon>
        <taxon>Basidiomycota</taxon>
        <taxon>Agaricomycotina</taxon>
        <taxon>Agaricomycetes</taxon>
        <taxon>Polyporales</taxon>
        <taxon>Steccherinaceae</taxon>
        <taxon>Steccherinum</taxon>
    </lineage>
</organism>
<name>A0A4V2MV66_9APHY</name>
<protein>
    <submittedName>
        <fullName evidence="1">Uncharacterized protein</fullName>
    </submittedName>
</protein>
<reference evidence="1 2" key="1">
    <citation type="submission" date="2018-11" db="EMBL/GenBank/DDBJ databases">
        <title>Genome assembly of Steccherinum ochraceum LE-BIN_3174, the white-rot fungus of the Steccherinaceae family (The Residual Polyporoid clade, Polyporales, Basidiomycota).</title>
        <authorList>
            <person name="Fedorova T.V."/>
            <person name="Glazunova O.A."/>
            <person name="Landesman E.O."/>
            <person name="Moiseenko K.V."/>
            <person name="Psurtseva N.V."/>
            <person name="Savinova O.S."/>
            <person name="Shakhova N.V."/>
            <person name="Tyazhelova T.V."/>
            <person name="Vasina D.V."/>
        </authorList>
    </citation>
    <scope>NUCLEOTIDE SEQUENCE [LARGE SCALE GENOMIC DNA]</scope>
    <source>
        <strain evidence="1 2">LE-BIN_3174</strain>
    </source>
</reference>
<keyword evidence="2" id="KW-1185">Reference proteome</keyword>
<proteinExistence type="predicted"/>
<evidence type="ECO:0000313" key="1">
    <source>
        <dbReference type="EMBL" id="TCD61197.1"/>
    </source>
</evidence>
<evidence type="ECO:0000313" key="2">
    <source>
        <dbReference type="Proteomes" id="UP000292702"/>
    </source>
</evidence>
<dbReference type="AlphaFoldDB" id="A0A4V2MV66"/>
<comment type="caution">
    <text evidence="1">The sequence shown here is derived from an EMBL/GenBank/DDBJ whole genome shotgun (WGS) entry which is preliminary data.</text>
</comment>